<comment type="similarity">
    <text evidence="6">Belongs to the ABC-4 integral membrane protein family.</text>
</comment>
<reference evidence="9" key="1">
    <citation type="submission" date="2022-08" db="EMBL/GenBank/DDBJ databases">
        <authorList>
            <person name="Tistechok S."/>
            <person name="Samborskyy M."/>
            <person name="Roman I."/>
        </authorList>
    </citation>
    <scope>NUCLEOTIDE SEQUENCE</scope>
    <source>
        <strain evidence="9">DSM 103496</strain>
    </source>
</reference>
<dbReference type="PANTHER" id="PTHR30572:SF4">
    <property type="entry name" value="ABC TRANSPORTER PERMEASE YTRF"/>
    <property type="match status" value="1"/>
</dbReference>
<keyword evidence="2" id="KW-1003">Cell membrane</keyword>
<dbReference type="EMBL" id="JANYMP010000007">
    <property type="protein sequence ID" value="MCS7478602.1"/>
    <property type="molecule type" value="Genomic_DNA"/>
</dbReference>
<gene>
    <name evidence="9" type="ORF">NZH93_17210</name>
</gene>
<feature type="transmembrane region" description="Helical" evidence="7">
    <location>
        <begin position="414"/>
        <end position="438"/>
    </location>
</feature>
<dbReference type="Proteomes" id="UP001141259">
    <property type="component" value="Unassembled WGS sequence"/>
</dbReference>
<dbReference type="PANTHER" id="PTHR30572">
    <property type="entry name" value="MEMBRANE COMPONENT OF TRANSPORTER-RELATED"/>
    <property type="match status" value="1"/>
</dbReference>
<name>A0A9X2VL99_9PSEU</name>
<evidence type="ECO:0000256" key="4">
    <source>
        <dbReference type="ARBA" id="ARBA00022989"/>
    </source>
</evidence>
<evidence type="ECO:0000256" key="7">
    <source>
        <dbReference type="SAM" id="Phobius"/>
    </source>
</evidence>
<feature type="transmembrane region" description="Helical" evidence="7">
    <location>
        <begin position="727"/>
        <end position="752"/>
    </location>
</feature>
<dbReference type="InterPro" id="IPR050250">
    <property type="entry name" value="Macrolide_Exporter_MacB"/>
</dbReference>
<evidence type="ECO:0000256" key="2">
    <source>
        <dbReference type="ARBA" id="ARBA00022475"/>
    </source>
</evidence>
<keyword evidence="5 7" id="KW-0472">Membrane</keyword>
<feature type="domain" description="ABC3 transporter permease C-terminal" evidence="8">
    <location>
        <begin position="251"/>
        <end position="364"/>
    </location>
</feature>
<sequence length="769" mass="77566">MSALGKVVRSGVGRKRVQTVVIGLAAAMAVTASVLAGSLLVASSAPFDRAFAEQSGPHVTAQFDAGATTAADLEASKTAAGVTAAAGPFPVTSASPELDDGPKLPPMTVVGRADTGGPVDAVALVEGTWVTGPGQVVLSADFRMPDQVGRTLRFPALPGAPELRVVGVARSISRTADLWVWPSQVAALTPPDTAGGFQVLYRFASAATTEQVDASTAAAVPAQGLSGTRTWIAARQDAVKESALFVPFLVAFGALGLVMSVLIVGNVVAGAVASGLRRIGVLKALGFTPGQVVRAYVAQALLPAGVGAAFGVVAGNLLAIPVLAETSEVYGTTVSPVAPWVDVAVVAGTLGVVAVTAWASAWRAGRLRTVDALAVGRTPGVGRGRWAARLTSGLPLPRPVGLGLAHPFTRPARALAMLAAIVFGTTAVTFAVGLAASLSDVQDARDHTTDVVIGADRPGPDRGLPASLDVAAVNAAIAAQPGTLAHFSTSRREVTVAAFSGSTTLIAFDGDTSPGDYRMIAGEWFDAPGEAVVPSPFLGATGTRIGDTVTLDDRGELVTVRIVGEVFDLQNDGMQVFTDAATLTNPVVSNFGIAVRPGTDVTTYLDGLNAALRPLGVTARAGQAGFSDMLLTIVALTTFLTLLLIAVAGLGVLNGVVLDTRDRVHDLGVHKALGMTPGQTIAMVLASVAVVGVVGGGLGVPLGVALHDAVLPAMGRSAGTGLPASSFAVYGPTTVVLLAFGGLVIAVLGALLPAGWAARTRTATALRTE</sequence>
<dbReference type="GO" id="GO:0005886">
    <property type="term" value="C:plasma membrane"/>
    <property type="evidence" value="ECO:0007669"/>
    <property type="project" value="UniProtKB-SubCell"/>
</dbReference>
<feature type="transmembrane region" description="Helical" evidence="7">
    <location>
        <begin position="629"/>
        <end position="653"/>
    </location>
</feature>
<evidence type="ECO:0000256" key="5">
    <source>
        <dbReference type="ARBA" id="ARBA00023136"/>
    </source>
</evidence>
<evidence type="ECO:0000256" key="6">
    <source>
        <dbReference type="ARBA" id="ARBA00038076"/>
    </source>
</evidence>
<accession>A0A9X2VL99</accession>
<keyword evidence="10" id="KW-1185">Reference proteome</keyword>
<proteinExistence type="inferred from homology"/>
<keyword evidence="4 7" id="KW-1133">Transmembrane helix</keyword>
<comment type="subcellular location">
    <subcellularLocation>
        <location evidence="1">Cell membrane</location>
        <topology evidence="1">Multi-pass membrane protein</topology>
    </subcellularLocation>
</comment>
<evidence type="ECO:0000313" key="10">
    <source>
        <dbReference type="Proteomes" id="UP001141259"/>
    </source>
</evidence>
<evidence type="ECO:0000259" key="8">
    <source>
        <dbReference type="Pfam" id="PF02687"/>
    </source>
</evidence>
<dbReference type="RefSeq" id="WP_259624108.1">
    <property type="nucleotide sequence ID" value="NZ_JANYMP010000007.1"/>
</dbReference>
<feature type="transmembrane region" description="Helical" evidence="7">
    <location>
        <begin position="20"/>
        <end position="42"/>
    </location>
</feature>
<feature type="transmembrane region" description="Helical" evidence="7">
    <location>
        <begin position="340"/>
        <end position="359"/>
    </location>
</feature>
<comment type="caution">
    <text evidence="9">The sequence shown here is derived from an EMBL/GenBank/DDBJ whole genome shotgun (WGS) entry which is preliminary data.</text>
</comment>
<evidence type="ECO:0000256" key="3">
    <source>
        <dbReference type="ARBA" id="ARBA00022692"/>
    </source>
</evidence>
<keyword evidence="3 7" id="KW-0812">Transmembrane</keyword>
<evidence type="ECO:0000256" key="1">
    <source>
        <dbReference type="ARBA" id="ARBA00004651"/>
    </source>
</evidence>
<feature type="transmembrane region" description="Helical" evidence="7">
    <location>
        <begin position="244"/>
        <end position="274"/>
    </location>
</feature>
<feature type="transmembrane region" description="Helical" evidence="7">
    <location>
        <begin position="681"/>
        <end position="707"/>
    </location>
</feature>
<dbReference type="AlphaFoldDB" id="A0A9X2VL99"/>
<evidence type="ECO:0000313" key="9">
    <source>
        <dbReference type="EMBL" id="MCS7478602.1"/>
    </source>
</evidence>
<protein>
    <submittedName>
        <fullName evidence="9">FtsX-like permease family protein</fullName>
    </submittedName>
</protein>
<feature type="domain" description="ABC3 transporter permease C-terminal" evidence="8">
    <location>
        <begin position="639"/>
        <end position="754"/>
    </location>
</feature>
<dbReference type="Pfam" id="PF02687">
    <property type="entry name" value="FtsX"/>
    <property type="match status" value="2"/>
</dbReference>
<organism evidence="9 10">
    <name type="scientific">Umezawaea endophytica</name>
    <dbReference type="NCBI Taxonomy" id="1654476"/>
    <lineage>
        <taxon>Bacteria</taxon>
        <taxon>Bacillati</taxon>
        <taxon>Actinomycetota</taxon>
        <taxon>Actinomycetes</taxon>
        <taxon>Pseudonocardiales</taxon>
        <taxon>Pseudonocardiaceae</taxon>
        <taxon>Umezawaea</taxon>
    </lineage>
</organism>
<feature type="transmembrane region" description="Helical" evidence="7">
    <location>
        <begin position="295"/>
        <end position="320"/>
    </location>
</feature>
<dbReference type="GO" id="GO:0022857">
    <property type="term" value="F:transmembrane transporter activity"/>
    <property type="evidence" value="ECO:0007669"/>
    <property type="project" value="TreeGrafter"/>
</dbReference>
<dbReference type="InterPro" id="IPR003838">
    <property type="entry name" value="ABC3_permease_C"/>
</dbReference>